<organism evidence="1 2">
    <name type="scientific">Anabarilius grahami</name>
    <name type="common">Kanglang fish</name>
    <name type="synonym">Barilius grahami</name>
    <dbReference type="NCBI Taxonomy" id="495550"/>
    <lineage>
        <taxon>Eukaryota</taxon>
        <taxon>Metazoa</taxon>
        <taxon>Chordata</taxon>
        <taxon>Craniata</taxon>
        <taxon>Vertebrata</taxon>
        <taxon>Euteleostomi</taxon>
        <taxon>Actinopterygii</taxon>
        <taxon>Neopterygii</taxon>
        <taxon>Teleostei</taxon>
        <taxon>Ostariophysi</taxon>
        <taxon>Cypriniformes</taxon>
        <taxon>Xenocyprididae</taxon>
        <taxon>Xenocypridinae</taxon>
        <taxon>Xenocypridinae incertae sedis</taxon>
        <taxon>Anabarilius</taxon>
    </lineage>
</organism>
<protein>
    <submittedName>
        <fullName evidence="1">Uncharacterized protein</fullName>
    </submittedName>
</protein>
<proteinExistence type="predicted"/>
<reference evidence="1 2" key="1">
    <citation type="submission" date="2018-10" db="EMBL/GenBank/DDBJ databases">
        <title>Genome assembly for a Yunnan-Guizhou Plateau 3E fish, Anabarilius grahami (Regan), and its evolutionary and genetic applications.</title>
        <authorList>
            <person name="Jiang W."/>
        </authorList>
    </citation>
    <scope>NUCLEOTIDE SEQUENCE [LARGE SCALE GENOMIC DNA]</scope>
    <source>
        <strain evidence="1">AG-KIZ</strain>
        <tissue evidence="1">Muscle</tissue>
    </source>
</reference>
<evidence type="ECO:0000313" key="1">
    <source>
        <dbReference type="EMBL" id="ROL41887.1"/>
    </source>
</evidence>
<evidence type="ECO:0000313" key="2">
    <source>
        <dbReference type="Proteomes" id="UP000281406"/>
    </source>
</evidence>
<dbReference type="OrthoDB" id="8541140at2759"/>
<keyword evidence="2" id="KW-1185">Reference proteome</keyword>
<dbReference type="EMBL" id="RJVU01051426">
    <property type="protein sequence ID" value="ROL41887.1"/>
    <property type="molecule type" value="Genomic_DNA"/>
</dbReference>
<accession>A0A3N0Y6V0</accession>
<dbReference type="Proteomes" id="UP000281406">
    <property type="component" value="Unassembled WGS sequence"/>
</dbReference>
<name>A0A3N0Y6V0_ANAGA</name>
<dbReference type="AlphaFoldDB" id="A0A3N0Y6V0"/>
<gene>
    <name evidence="1" type="ORF">DPX16_3515</name>
</gene>
<sequence>MNILHCDQKFVLEVFNQAVSAISNDIDMHILMSLSKFGQKDDREFNLGALVGTEGVINVSYHAGVNVSPLDPSIDLFWSRFGLQEVVGRRGNLFPVYSMAEVVNFQSNIDNKEMDLDVLLKQVFKDDGATVNFVQLYATTPHCHHSPAVIHPVSRVITLCDLHIQKHRSMIAGHATWYIEHMEDLARKTLCRVGLRMEVVLLDNQDGLGLRNVVHIVASYLSQSLGDVFAAKKGMGGFFSSWKAFQLELSLEELFFGRVVGKYSRQFAAALGVCPSSLNSLTRIKGFLGLGQVGSASVGESPPPLEIWLRDDVQKSRVERIFGLSDCMDAGHVVVGEHLLRILMSDLYGRNDRLPTQSLQGPERPIGNLEGCRTVREFSREVSQRKGFGYPHTFGRALDIVTSYSVDPVPCLESAFSKLKYFPSIRYWDEKRHCKAKWNFKDYVELHKPTELPSAASRAASYCGEICARME</sequence>
<comment type="caution">
    <text evidence="1">The sequence shown here is derived from an EMBL/GenBank/DDBJ whole genome shotgun (WGS) entry which is preliminary data.</text>
</comment>